<evidence type="ECO:0000256" key="5">
    <source>
        <dbReference type="ARBA" id="ARBA00041213"/>
    </source>
</evidence>
<dbReference type="EMBL" id="AY857438">
    <property type="protein sequence ID" value="AAX48857.1"/>
    <property type="molecule type" value="mRNA"/>
</dbReference>
<feature type="region of interest" description="Disordered" evidence="6">
    <location>
        <begin position="94"/>
        <end position="158"/>
    </location>
</feature>
<dbReference type="FunFam" id="2.30.170.20:FF:000002">
    <property type="entry name" value="60S ribosomal protein L24"/>
    <property type="match status" value="1"/>
</dbReference>
<reference evidence="8" key="1">
    <citation type="journal article" date="2006" name="Gene">
        <title>The complete set of ribosomal proteins from the marine sponge Suberites domuncula.</title>
        <authorList>
            <person name="Perina D."/>
            <person name="Cetkovic H."/>
            <person name="Harcet M."/>
            <person name="Premzl M."/>
            <person name="Lukic-Bilela L."/>
            <person name="Mueller W.E.G."/>
            <person name="Gamulin V."/>
        </authorList>
    </citation>
    <scope>NUCLEOTIDE SEQUENCE</scope>
</reference>
<dbReference type="InterPro" id="IPR038630">
    <property type="entry name" value="L24e/L24_sf"/>
</dbReference>
<dbReference type="AlphaFoldDB" id="Q4KTG1"/>
<evidence type="ECO:0000259" key="7">
    <source>
        <dbReference type="Pfam" id="PF01246"/>
    </source>
</evidence>
<dbReference type="GO" id="GO:0003735">
    <property type="term" value="F:structural constituent of ribosome"/>
    <property type="evidence" value="ECO:0007669"/>
    <property type="project" value="InterPro"/>
</dbReference>
<evidence type="ECO:0000313" key="8">
    <source>
        <dbReference type="EMBL" id="AAX48857.1"/>
    </source>
</evidence>
<dbReference type="GO" id="GO:0002181">
    <property type="term" value="P:cytoplasmic translation"/>
    <property type="evidence" value="ECO:0007669"/>
    <property type="project" value="TreeGrafter"/>
</dbReference>
<dbReference type="PANTHER" id="PTHR10792">
    <property type="entry name" value="60S RIBOSOMAL PROTEIN L24"/>
    <property type="match status" value="1"/>
</dbReference>
<feature type="compositionally biased region" description="Low complexity" evidence="6">
    <location>
        <begin position="125"/>
        <end position="146"/>
    </location>
</feature>
<sequence length="158" mass="18191">MKLELCHFSQQKIYPSKSRKYVRVDGKSFNFANGKCSKSFFMRRNPRKTSWTVLYRRKHKKGIVEEVSRKRTSKKAVKFQRGFGGATLEAILMKRNQNPEVRKKQREQAIKAAKESANTKKKTQQQKATKVVQKSNQKQTKKSQAAKGGGLSRGGQKR</sequence>
<organism evidence="8">
    <name type="scientific">Suberites domuncula</name>
    <name type="common">Sponge</name>
    <dbReference type="NCBI Taxonomy" id="55567"/>
    <lineage>
        <taxon>Eukaryota</taxon>
        <taxon>Metazoa</taxon>
        <taxon>Porifera</taxon>
        <taxon>Demospongiae</taxon>
        <taxon>Heteroscleromorpha</taxon>
        <taxon>Suberitida</taxon>
        <taxon>Suberitidae</taxon>
        <taxon>Suberites</taxon>
    </lineage>
</organism>
<dbReference type="InterPro" id="IPR000988">
    <property type="entry name" value="Ribosomal_eL24-rel_N"/>
</dbReference>
<dbReference type="GO" id="GO:0003729">
    <property type="term" value="F:mRNA binding"/>
    <property type="evidence" value="ECO:0007669"/>
    <property type="project" value="TreeGrafter"/>
</dbReference>
<feature type="domain" description="Large ribosomal subunit protein eL24-related N-terminal" evidence="7">
    <location>
        <begin position="1"/>
        <end position="65"/>
    </location>
</feature>
<keyword evidence="2" id="KW-0689">Ribosomal protein</keyword>
<keyword evidence="3" id="KW-0687">Ribonucleoprotein</keyword>
<dbReference type="CDD" id="cd00472">
    <property type="entry name" value="Ribosomal_L24e_L24"/>
    <property type="match status" value="1"/>
</dbReference>
<proteinExistence type="evidence at transcript level"/>
<dbReference type="Gene3D" id="6.10.250.1270">
    <property type="match status" value="1"/>
</dbReference>
<accession>Q4KTG1</accession>
<dbReference type="GO" id="GO:0022625">
    <property type="term" value="C:cytosolic large ribosomal subunit"/>
    <property type="evidence" value="ECO:0007669"/>
    <property type="project" value="TreeGrafter"/>
</dbReference>
<evidence type="ECO:0000256" key="1">
    <source>
        <dbReference type="ARBA" id="ARBA00005647"/>
    </source>
</evidence>
<evidence type="ECO:0000256" key="3">
    <source>
        <dbReference type="ARBA" id="ARBA00023274"/>
    </source>
</evidence>
<feature type="compositionally biased region" description="Gly residues" evidence="6">
    <location>
        <begin position="147"/>
        <end position="158"/>
    </location>
</feature>
<dbReference type="PANTHER" id="PTHR10792:SF1">
    <property type="entry name" value="RIBOSOMAL PROTEIN L24"/>
    <property type="match status" value="1"/>
</dbReference>
<evidence type="ECO:0000256" key="6">
    <source>
        <dbReference type="SAM" id="MobiDB-lite"/>
    </source>
</evidence>
<dbReference type="Gene3D" id="2.30.170.20">
    <property type="entry name" value="Ribosomal protein L24e"/>
    <property type="match status" value="1"/>
</dbReference>
<dbReference type="Pfam" id="PF01246">
    <property type="entry name" value="Ribosomal_L24e"/>
    <property type="match status" value="1"/>
</dbReference>
<dbReference type="InterPro" id="IPR056366">
    <property type="entry name" value="Ribosomal_eL24"/>
</dbReference>
<evidence type="ECO:0000256" key="2">
    <source>
        <dbReference type="ARBA" id="ARBA00022980"/>
    </source>
</evidence>
<dbReference type="SUPFAM" id="SSF57716">
    <property type="entry name" value="Glucocorticoid receptor-like (DNA-binding domain)"/>
    <property type="match status" value="1"/>
</dbReference>
<protein>
    <recommendedName>
        <fullName evidence="4">Large ribosomal subunit protein eL24</fullName>
    </recommendedName>
    <alternativeName>
        <fullName evidence="5">60S ribosomal protein L24</fullName>
    </alternativeName>
</protein>
<comment type="similarity">
    <text evidence="1">Belongs to the eukaryotic ribosomal protein eL24 family.</text>
</comment>
<feature type="compositionally biased region" description="Basic and acidic residues" evidence="6">
    <location>
        <begin position="100"/>
        <end position="118"/>
    </location>
</feature>
<evidence type="ECO:0000256" key="4">
    <source>
        <dbReference type="ARBA" id="ARBA00040612"/>
    </source>
</evidence>
<name>Q4KTG1_SUBDO</name>